<protein>
    <submittedName>
        <fullName evidence="1">Uncharacterized protein</fullName>
    </submittedName>
</protein>
<organism evidence="1">
    <name type="scientific">Nothobranchius kuhntae</name>
    <name type="common">Beira killifish</name>
    <dbReference type="NCBI Taxonomy" id="321403"/>
    <lineage>
        <taxon>Eukaryota</taxon>
        <taxon>Metazoa</taxon>
        <taxon>Chordata</taxon>
        <taxon>Craniata</taxon>
        <taxon>Vertebrata</taxon>
        <taxon>Euteleostomi</taxon>
        <taxon>Actinopterygii</taxon>
        <taxon>Neopterygii</taxon>
        <taxon>Teleostei</taxon>
        <taxon>Neoteleostei</taxon>
        <taxon>Acanthomorphata</taxon>
        <taxon>Ovalentaria</taxon>
        <taxon>Atherinomorphae</taxon>
        <taxon>Cyprinodontiformes</taxon>
        <taxon>Nothobranchiidae</taxon>
        <taxon>Nothobranchius</taxon>
    </lineage>
</organism>
<dbReference type="AlphaFoldDB" id="A0A1A8IME6"/>
<proteinExistence type="predicted"/>
<sequence length="61" mass="7056">ADPEMENFPERLSWTQSSSSEGLFLWSLWNEPLCSVLVGGEVSVMDPRLYGNVQQWSVFRY</sequence>
<reference evidence="1" key="1">
    <citation type="submission" date="2016-05" db="EMBL/GenBank/DDBJ databases">
        <authorList>
            <person name="Lavstsen T."/>
            <person name="Jespersen J.S."/>
        </authorList>
    </citation>
    <scope>NUCLEOTIDE SEQUENCE</scope>
    <source>
        <tissue evidence="1">Brain</tissue>
    </source>
</reference>
<feature type="non-terminal residue" evidence="1">
    <location>
        <position position="1"/>
    </location>
</feature>
<reference evidence="1" key="2">
    <citation type="submission" date="2016-06" db="EMBL/GenBank/DDBJ databases">
        <title>The genome of a short-lived fish provides insights into sex chromosome evolution and the genetic control of aging.</title>
        <authorList>
            <person name="Reichwald K."/>
            <person name="Felder M."/>
            <person name="Petzold A."/>
            <person name="Koch P."/>
            <person name="Groth M."/>
            <person name="Platzer M."/>
        </authorList>
    </citation>
    <scope>NUCLEOTIDE SEQUENCE</scope>
    <source>
        <tissue evidence="1">Brain</tissue>
    </source>
</reference>
<dbReference type="EMBL" id="HAED01011363">
    <property type="protein sequence ID" value="SBQ97673.1"/>
    <property type="molecule type" value="Transcribed_RNA"/>
</dbReference>
<evidence type="ECO:0000313" key="1">
    <source>
        <dbReference type="EMBL" id="SBQ97673.1"/>
    </source>
</evidence>
<feature type="non-terminal residue" evidence="1">
    <location>
        <position position="61"/>
    </location>
</feature>
<accession>A0A1A8IME6</accession>
<name>A0A1A8IME6_NOTKU</name>
<gene>
    <name evidence="1" type="primary">Nfu_g_1_001108</name>
</gene>